<evidence type="ECO:0000256" key="11">
    <source>
        <dbReference type="ARBA" id="ARBA00022801"/>
    </source>
</evidence>
<dbReference type="GO" id="GO:0140078">
    <property type="term" value="F:class I DNA-(apurinic or apyrimidinic site) endonuclease activity"/>
    <property type="evidence" value="ECO:0007669"/>
    <property type="project" value="UniProtKB-EC"/>
</dbReference>
<dbReference type="InterPro" id="IPR020629">
    <property type="entry name" value="FPG_Glyclase"/>
</dbReference>
<evidence type="ECO:0000256" key="6">
    <source>
        <dbReference type="ARBA" id="ARBA00012720"/>
    </source>
</evidence>
<dbReference type="SMART" id="SM00898">
    <property type="entry name" value="Fapy_DNA_glyco"/>
    <property type="match status" value="1"/>
</dbReference>
<dbReference type="EC" id="3.2.2.23" evidence="5"/>
<keyword evidence="12" id="KW-0862">Zinc</keyword>
<dbReference type="Pfam" id="PF06827">
    <property type="entry name" value="zf-FPG_IleRS"/>
    <property type="match status" value="1"/>
</dbReference>
<evidence type="ECO:0000256" key="12">
    <source>
        <dbReference type="ARBA" id="ARBA00022833"/>
    </source>
</evidence>
<evidence type="ECO:0000256" key="2">
    <source>
        <dbReference type="ARBA" id="ARBA00001947"/>
    </source>
</evidence>
<keyword evidence="9" id="KW-0227">DNA damage</keyword>
<feature type="domain" description="Formamidopyrimidine-DNA glycosylase catalytic" evidence="22">
    <location>
        <begin position="2"/>
        <end position="116"/>
    </location>
</feature>
<dbReference type="InterPro" id="IPR010663">
    <property type="entry name" value="Znf_FPG/IleRS"/>
</dbReference>
<keyword evidence="13" id="KW-0238">DNA-binding</keyword>
<accession>A0A6J4UBS3</accession>
<evidence type="ECO:0000259" key="22">
    <source>
        <dbReference type="PROSITE" id="PS51068"/>
    </source>
</evidence>
<evidence type="ECO:0000256" key="1">
    <source>
        <dbReference type="ARBA" id="ARBA00001668"/>
    </source>
</evidence>
<dbReference type="GO" id="GO:0003684">
    <property type="term" value="F:damaged DNA binding"/>
    <property type="evidence" value="ECO:0007669"/>
    <property type="project" value="InterPro"/>
</dbReference>
<comment type="similarity">
    <text evidence="3">Belongs to the FPG family.</text>
</comment>
<dbReference type="GO" id="GO:0034039">
    <property type="term" value="F:8-oxo-7,8-dihydroguanine DNA N-glycosylase activity"/>
    <property type="evidence" value="ECO:0007669"/>
    <property type="project" value="TreeGrafter"/>
</dbReference>
<dbReference type="PANTHER" id="PTHR22993:SF9">
    <property type="entry name" value="FORMAMIDOPYRIMIDINE-DNA GLYCOSYLASE"/>
    <property type="match status" value="1"/>
</dbReference>
<evidence type="ECO:0000256" key="15">
    <source>
        <dbReference type="ARBA" id="ARBA00023239"/>
    </source>
</evidence>
<dbReference type="CDD" id="cd08966">
    <property type="entry name" value="EcFpg-like_N"/>
    <property type="match status" value="1"/>
</dbReference>
<evidence type="ECO:0000256" key="3">
    <source>
        <dbReference type="ARBA" id="ARBA00009409"/>
    </source>
</evidence>
<dbReference type="GO" id="GO:0006284">
    <property type="term" value="P:base-excision repair"/>
    <property type="evidence" value="ECO:0007669"/>
    <property type="project" value="InterPro"/>
</dbReference>
<comment type="catalytic activity">
    <reaction evidence="1">
        <text>Hydrolysis of DNA containing ring-opened 7-methylguanine residues, releasing 2,6-diamino-4-hydroxy-5-(N-methyl)formamidopyrimidine.</text>
        <dbReference type="EC" id="3.2.2.23"/>
    </reaction>
</comment>
<keyword evidence="11 23" id="KW-0378">Hydrolase</keyword>
<keyword evidence="14" id="KW-0234">DNA repair</keyword>
<dbReference type="InterPro" id="IPR035937">
    <property type="entry name" value="FPG_N"/>
</dbReference>
<keyword evidence="17 23" id="KW-0326">Glycosidase</keyword>
<dbReference type="SUPFAM" id="SSF46946">
    <property type="entry name" value="S13-like H2TH domain"/>
    <property type="match status" value="1"/>
</dbReference>
<organism evidence="23">
    <name type="scientific">uncultured Thermomicrobiales bacterium</name>
    <dbReference type="NCBI Taxonomy" id="1645740"/>
    <lineage>
        <taxon>Bacteria</taxon>
        <taxon>Pseudomonadati</taxon>
        <taxon>Thermomicrobiota</taxon>
        <taxon>Thermomicrobia</taxon>
        <taxon>Thermomicrobiales</taxon>
        <taxon>environmental samples</taxon>
    </lineage>
</organism>
<dbReference type="NCBIfam" id="NF002211">
    <property type="entry name" value="PRK01103.1"/>
    <property type="match status" value="1"/>
</dbReference>
<dbReference type="EMBL" id="CADCWL010000016">
    <property type="protein sequence ID" value="CAA9546127.1"/>
    <property type="molecule type" value="Genomic_DNA"/>
</dbReference>
<keyword evidence="16" id="KW-0511">Multifunctional enzyme</keyword>
<keyword evidence="8" id="KW-0479">Metal-binding</keyword>
<evidence type="ECO:0000256" key="18">
    <source>
        <dbReference type="ARBA" id="ARBA00030638"/>
    </source>
</evidence>
<name>A0A6J4UBS3_9BACT</name>
<dbReference type="Pfam" id="PF01149">
    <property type="entry name" value="Fapy_DNA_glyco"/>
    <property type="match status" value="1"/>
</dbReference>
<dbReference type="SMART" id="SM01232">
    <property type="entry name" value="H2TH"/>
    <property type="match status" value="1"/>
</dbReference>
<dbReference type="InterPro" id="IPR015886">
    <property type="entry name" value="H2TH_FPG"/>
</dbReference>
<evidence type="ECO:0000256" key="20">
    <source>
        <dbReference type="PROSITE-ProRule" id="PRU00391"/>
    </source>
</evidence>
<evidence type="ECO:0000256" key="9">
    <source>
        <dbReference type="ARBA" id="ARBA00022763"/>
    </source>
</evidence>
<dbReference type="FunFam" id="1.10.8.50:FF:000003">
    <property type="entry name" value="Formamidopyrimidine-DNA glycosylase"/>
    <property type="match status" value="1"/>
</dbReference>
<dbReference type="AlphaFoldDB" id="A0A6J4UBS3"/>
<comment type="catalytic activity">
    <reaction evidence="19">
        <text>2'-deoxyribonucleotide-(2'-deoxyribose 5'-phosphate)-2'-deoxyribonucleotide-DNA = a 3'-end 2'-deoxyribonucleotide-(2,3-dehydro-2,3-deoxyribose 5'-phosphate)-DNA + a 5'-end 5'-phospho-2'-deoxyribonucleoside-DNA + H(+)</text>
        <dbReference type="Rhea" id="RHEA:66592"/>
        <dbReference type="Rhea" id="RHEA-COMP:13180"/>
        <dbReference type="Rhea" id="RHEA-COMP:16897"/>
        <dbReference type="Rhea" id="RHEA-COMP:17067"/>
        <dbReference type="ChEBI" id="CHEBI:15378"/>
        <dbReference type="ChEBI" id="CHEBI:136412"/>
        <dbReference type="ChEBI" id="CHEBI:157695"/>
        <dbReference type="ChEBI" id="CHEBI:167181"/>
        <dbReference type="EC" id="4.2.99.18"/>
    </reaction>
</comment>
<gene>
    <name evidence="23" type="ORF">AVDCRST_MAG19-260</name>
</gene>
<evidence type="ECO:0000256" key="16">
    <source>
        <dbReference type="ARBA" id="ARBA00023268"/>
    </source>
</evidence>
<dbReference type="EC" id="4.2.99.18" evidence="6"/>
<comment type="cofactor">
    <cofactor evidence="2">
        <name>Zn(2+)</name>
        <dbReference type="ChEBI" id="CHEBI:29105"/>
    </cofactor>
</comment>
<sequence length="276" mass="30224">MPELPEVETVRRSLLPLVVGRRIVAVRPAAFPGVMGDAGIAATAARIVGRAIADVRRRAKYLFLDLDDGSSLMVHLRMTGRLVAAPRDTPPLRFEHLAIELDDDRDLRFADQRKFGRVLHRLPEDLALLERRLGPEPLGAGFTAASLAASLARRPGKLKSVLLDQRLVAGLGNIYVDEALFRARLHPERAASGLAEQEVRRLHHAIRAVLREGLAHRGTTFSSFQDAEGVEGANQRNLRVYGRGKGGTCLRCTRPLARTVVGGRGTTFCPRCQVNG</sequence>
<dbReference type="PROSITE" id="PS51066">
    <property type="entry name" value="ZF_FPG_2"/>
    <property type="match status" value="1"/>
</dbReference>
<evidence type="ECO:0000313" key="23">
    <source>
        <dbReference type="EMBL" id="CAA9546127.1"/>
    </source>
</evidence>
<dbReference type="GO" id="GO:0008270">
    <property type="term" value="F:zinc ion binding"/>
    <property type="evidence" value="ECO:0007669"/>
    <property type="project" value="UniProtKB-KW"/>
</dbReference>
<dbReference type="NCBIfam" id="TIGR00577">
    <property type="entry name" value="fpg"/>
    <property type="match status" value="1"/>
</dbReference>
<evidence type="ECO:0000256" key="17">
    <source>
        <dbReference type="ARBA" id="ARBA00023295"/>
    </source>
</evidence>
<dbReference type="Pfam" id="PF06831">
    <property type="entry name" value="H2TH"/>
    <property type="match status" value="1"/>
</dbReference>
<dbReference type="PROSITE" id="PS51068">
    <property type="entry name" value="FPG_CAT"/>
    <property type="match status" value="1"/>
</dbReference>
<evidence type="ECO:0000256" key="13">
    <source>
        <dbReference type="ARBA" id="ARBA00023125"/>
    </source>
</evidence>
<evidence type="ECO:0000256" key="10">
    <source>
        <dbReference type="ARBA" id="ARBA00022771"/>
    </source>
</evidence>
<proteinExistence type="inferred from homology"/>
<evidence type="ECO:0000256" key="8">
    <source>
        <dbReference type="ARBA" id="ARBA00022723"/>
    </source>
</evidence>
<dbReference type="InterPro" id="IPR012319">
    <property type="entry name" value="FPG_cat"/>
</dbReference>
<evidence type="ECO:0000256" key="19">
    <source>
        <dbReference type="ARBA" id="ARBA00044632"/>
    </source>
</evidence>
<dbReference type="InterPro" id="IPR010979">
    <property type="entry name" value="Ribosomal_uS13-like_H2TH"/>
</dbReference>
<dbReference type="PANTHER" id="PTHR22993">
    <property type="entry name" value="FORMAMIDOPYRIMIDINE-DNA GLYCOSYLASE"/>
    <property type="match status" value="1"/>
</dbReference>
<reference evidence="23" key="1">
    <citation type="submission" date="2020-02" db="EMBL/GenBank/DDBJ databases">
        <authorList>
            <person name="Meier V. D."/>
        </authorList>
    </citation>
    <scope>NUCLEOTIDE SEQUENCE</scope>
    <source>
        <strain evidence="23">AVDCRST_MAG19</strain>
    </source>
</reference>
<dbReference type="Gene3D" id="3.20.190.10">
    <property type="entry name" value="MutM-like, N-terminal"/>
    <property type="match status" value="1"/>
</dbReference>
<protein>
    <recommendedName>
        <fullName evidence="7">Formamidopyrimidine-DNA glycosylase</fullName>
        <ecNumber evidence="5">3.2.2.23</ecNumber>
        <ecNumber evidence="6">4.2.99.18</ecNumber>
    </recommendedName>
    <alternativeName>
        <fullName evidence="18">DNA-(apurinic or apyrimidinic site) lyase MutM</fullName>
    </alternativeName>
</protein>
<dbReference type="SUPFAM" id="SSF57716">
    <property type="entry name" value="Glucocorticoid receptor-like (DNA-binding domain)"/>
    <property type="match status" value="1"/>
</dbReference>
<evidence type="ECO:0000259" key="21">
    <source>
        <dbReference type="PROSITE" id="PS51066"/>
    </source>
</evidence>
<dbReference type="SUPFAM" id="SSF81624">
    <property type="entry name" value="N-terminal domain of MutM-like DNA repair proteins"/>
    <property type="match status" value="1"/>
</dbReference>
<evidence type="ECO:0000256" key="5">
    <source>
        <dbReference type="ARBA" id="ARBA00012024"/>
    </source>
</evidence>
<dbReference type="Gene3D" id="1.10.8.50">
    <property type="match status" value="1"/>
</dbReference>
<dbReference type="InterPro" id="IPR000214">
    <property type="entry name" value="Znf_DNA_glyclase/AP_lyase"/>
</dbReference>
<keyword evidence="10 20" id="KW-0863">Zinc-finger</keyword>
<evidence type="ECO:0000256" key="7">
    <source>
        <dbReference type="ARBA" id="ARBA00016240"/>
    </source>
</evidence>
<keyword evidence="15" id="KW-0456">Lyase</keyword>
<evidence type="ECO:0000256" key="14">
    <source>
        <dbReference type="ARBA" id="ARBA00023204"/>
    </source>
</evidence>
<evidence type="ECO:0000256" key="4">
    <source>
        <dbReference type="ARBA" id="ARBA00011245"/>
    </source>
</evidence>
<comment type="subunit">
    <text evidence="4">Monomer.</text>
</comment>
<feature type="domain" description="FPG-type" evidence="21">
    <location>
        <begin position="239"/>
        <end position="274"/>
    </location>
</feature>